<dbReference type="OrthoDB" id="5207033at2759"/>
<dbReference type="Pfam" id="PF01544">
    <property type="entry name" value="CorA"/>
    <property type="match status" value="1"/>
</dbReference>
<evidence type="ECO:0000256" key="1">
    <source>
        <dbReference type="ARBA" id="ARBA00004141"/>
    </source>
</evidence>
<dbReference type="GO" id="GO:0046873">
    <property type="term" value="F:metal ion transmembrane transporter activity"/>
    <property type="evidence" value="ECO:0007669"/>
    <property type="project" value="InterPro"/>
</dbReference>
<comment type="subcellular location">
    <subcellularLocation>
        <location evidence="1">Membrane</location>
        <topology evidence="1">Multi-pass membrane protein</topology>
    </subcellularLocation>
</comment>
<keyword evidence="4 5" id="KW-0472">Membrane</keyword>
<evidence type="ECO:0000256" key="3">
    <source>
        <dbReference type="ARBA" id="ARBA00022989"/>
    </source>
</evidence>
<dbReference type="GO" id="GO:0016020">
    <property type="term" value="C:membrane"/>
    <property type="evidence" value="ECO:0007669"/>
    <property type="project" value="UniProtKB-SubCell"/>
</dbReference>
<proteinExistence type="predicted"/>
<keyword evidence="7" id="KW-1185">Reference proteome</keyword>
<dbReference type="EMBL" id="SPUK01000008">
    <property type="protein sequence ID" value="TQV95353.1"/>
    <property type="molecule type" value="Genomic_DNA"/>
</dbReference>
<organism evidence="6 7">
    <name type="scientific">Cordyceps javanica</name>
    <dbReference type="NCBI Taxonomy" id="43265"/>
    <lineage>
        <taxon>Eukaryota</taxon>
        <taxon>Fungi</taxon>
        <taxon>Dikarya</taxon>
        <taxon>Ascomycota</taxon>
        <taxon>Pezizomycotina</taxon>
        <taxon>Sordariomycetes</taxon>
        <taxon>Hypocreomycetidae</taxon>
        <taxon>Hypocreales</taxon>
        <taxon>Cordycipitaceae</taxon>
        <taxon>Cordyceps</taxon>
    </lineage>
</organism>
<feature type="transmembrane region" description="Helical" evidence="5">
    <location>
        <begin position="379"/>
        <end position="399"/>
    </location>
</feature>
<accession>A0A545V0X8</accession>
<sequence length="421" mass="47125">MAVGIENPAFVAEYAAAVAADWENGSEDGNNLFQLLTWQRGKFPSVVTGAALDEVASRLDGSDLAMIFAPRDQPQHLPCFPQLCSLLGIPSQFVSESLQSVTHSFGLRRLANGTHTSWLHLLSNVSSDPQQHTSWARFGVVMTVSPVPSKGRNRVVMICFEAPEAFCRSVSSLVRSNDWQDVLKDPYLLYAMVFEAWYEVVDNGTWNVLDLAREEEIDIFQQAQSLSKNQTAPLAIDYERIHHIAKEALFLIEGVDAATRTLDCVSQAHRCVFQGPAVALNAVQDALAHRREVLASTRLRLTSLDQRIKNTINLAFNVRTLRDSNVMREDSYVMKTLAVLAMIFLPTSTVSSIFGMQFFNAVADQDSTVISMRVSHQFWVFWAVAIPFTSAVLIGWTFWIKRFQRRVPRVDVERGTIPSPT</sequence>
<evidence type="ECO:0000256" key="5">
    <source>
        <dbReference type="SAM" id="Phobius"/>
    </source>
</evidence>
<name>A0A545V0X8_9HYPO</name>
<feature type="transmembrane region" description="Helical" evidence="5">
    <location>
        <begin position="337"/>
        <end position="359"/>
    </location>
</feature>
<keyword evidence="2 5" id="KW-0812">Transmembrane</keyword>
<gene>
    <name evidence="6" type="ORF">IF1G_06340</name>
</gene>
<evidence type="ECO:0000313" key="6">
    <source>
        <dbReference type="EMBL" id="TQV95353.1"/>
    </source>
</evidence>
<evidence type="ECO:0000313" key="7">
    <source>
        <dbReference type="Proteomes" id="UP000315783"/>
    </source>
</evidence>
<dbReference type="InterPro" id="IPR002523">
    <property type="entry name" value="MgTranspt_CorA/ZnTranspt_ZntB"/>
</dbReference>
<dbReference type="Gene3D" id="1.20.58.340">
    <property type="entry name" value="Magnesium transport protein CorA, transmembrane region"/>
    <property type="match status" value="1"/>
</dbReference>
<evidence type="ECO:0000256" key="4">
    <source>
        <dbReference type="ARBA" id="ARBA00023136"/>
    </source>
</evidence>
<keyword evidence="3 5" id="KW-1133">Transmembrane helix</keyword>
<dbReference type="SUPFAM" id="SSF144083">
    <property type="entry name" value="Magnesium transport protein CorA, transmembrane region"/>
    <property type="match status" value="1"/>
</dbReference>
<reference evidence="6 7" key="1">
    <citation type="journal article" date="2019" name="Appl. Microbiol. Biotechnol.">
        <title>Genome sequence of Isaria javanica and comparative genome analysis insights into family S53 peptidase evolution in fungal entomopathogens.</title>
        <authorList>
            <person name="Lin R."/>
            <person name="Zhang X."/>
            <person name="Xin B."/>
            <person name="Zou M."/>
            <person name="Gao Y."/>
            <person name="Qin F."/>
            <person name="Hu Q."/>
            <person name="Xie B."/>
            <person name="Cheng X."/>
        </authorList>
    </citation>
    <scope>NUCLEOTIDE SEQUENCE [LARGE SCALE GENOMIC DNA]</scope>
    <source>
        <strain evidence="6 7">IJ1G</strain>
    </source>
</reference>
<evidence type="ECO:0000256" key="2">
    <source>
        <dbReference type="ARBA" id="ARBA00022692"/>
    </source>
</evidence>
<dbReference type="InterPro" id="IPR045863">
    <property type="entry name" value="CorA_TM1_TM2"/>
</dbReference>
<dbReference type="AlphaFoldDB" id="A0A545V0X8"/>
<comment type="caution">
    <text evidence="6">The sequence shown here is derived from an EMBL/GenBank/DDBJ whole genome shotgun (WGS) entry which is preliminary data.</text>
</comment>
<protein>
    <submittedName>
        <fullName evidence="6">CorA-like mg2+ transporter protein domain-containing protein</fullName>
    </submittedName>
</protein>
<dbReference type="Proteomes" id="UP000315783">
    <property type="component" value="Unassembled WGS sequence"/>
</dbReference>